<evidence type="ECO:0000259" key="2">
    <source>
        <dbReference type="SMART" id="SM00363"/>
    </source>
</evidence>
<dbReference type="EMBL" id="CP002390">
    <property type="protein sequence ID" value="EFE29143.1"/>
    <property type="molecule type" value="Genomic_DNA"/>
</dbReference>
<gene>
    <name evidence="3" type="ordered locus">HMPREF0389_01065</name>
</gene>
<dbReference type="RefSeq" id="WP_014263052.1">
    <property type="nucleotide sequence ID" value="NC_016630.1"/>
</dbReference>
<keyword evidence="1" id="KW-0694">RNA-binding</keyword>
<accession>D6GQU0</accession>
<dbReference type="GO" id="GO:0003723">
    <property type="term" value="F:RNA binding"/>
    <property type="evidence" value="ECO:0007669"/>
    <property type="project" value="UniProtKB-KW"/>
</dbReference>
<dbReference type="Gene3D" id="3.30.70.330">
    <property type="match status" value="1"/>
</dbReference>
<dbReference type="PATRIC" id="fig|546269.5.peg.1589"/>
<sequence length="263" mass="30257">MQKSEKERRVSHITDTLLREKVLRVLDIVQQVLYTHEVKHSDFLTPYEQRELASVLNGIYDVRYSFDGMSEQSERKIVSIYPDYLEESCQDILVCLKITGNTQFSKLSHRDYLGSILGLGLRREKIGDIFVVKDGAYIVCLQSVADYICFHLEKVKNVSVKVNRVEKDEIALPKQEKRECEFVVSSIRLDSIVAGMFHLSRNDAKSLVQKELVSVDYEVISNPSKILEPPSVISVRGFGKGTFEEVLYQTKKDRYKLRATILK</sequence>
<dbReference type="PROSITE" id="PS50889">
    <property type="entry name" value="S4"/>
    <property type="match status" value="1"/>
</dbReference>
<keyword evidence="4" id="KW-1185">Reference proteome</keyword>
<dbReference type="SUPFAM" id="SSF55174">
    <property type="entry name" value="Alpha-L RNA-binding motif"/>
    <property type="match status" value="1"/>
</dbReference>
<organism evidence="3 4">
    <name type="scientific">Filifactor alocis (strain ATCC 35896 / CCUG 47790 / D40 B5)</name>
    <name type="common">Fusobacterium alocis</name>
    <dbReference type="NCBI Taxonomy" id="546269"/>
    <lineage>
        <taxon>Bacteria</taxon>
        <taxon>Bacillati</taxon>
        <taxon>Bacillota</taxon>
        <taxon>Clostridia</taxon>
        <taxon>Peptostreptococcales</taxon>
        <taxon>Filifactoraceae</taxon>
        <taxon>Filifactor</taxon>
    </lineage>
</organism>
<proteinExistence type="predicted"/>
<dbReference type="InterPro" id="IPR040591">
    <property type="entry name" value="RqcP2_RBD"/>
</dbReference>
<dbReference type="CDD" id="cd00165">
    <property type="entry name" value="S4"/>
    <property type="match status" value="1"/>
</dbReference>
<dbReference type="InterPro" id="IPR012677">
    <property type="entry name" value="Nucleotide-bd_a/b_plait_sf"/>
</dbReference>
<dbReference type="InterPro" id="IPR002942">
    <property type="entry name" value="S4_RNA-bd"/>
</dbReference>
<dbReference type="AlphaFoldDB" id="D6GQU0"/>
<reference evidence="4" key="1">
    <citation type="submission" date="2010-12" db="EMBL/GenBank/DDBJ databases">
        <title>The genome sequence of Filifactor alocis strain ATCC 35896.</title>
        <authorList>
            <consortium name="The Broad Institute Genome Sequencing Platform"/>
            <person name="Ward D."/>
            <person name="Earl A."/>
            <person name="Feldgarden M."/>
            <person name="Young S.K."/>
            <person name="Gargeya S."/>
            <person name="Zeng Q."/>
            <person name="Alvarado L."/>
            <person name="Berlin A."/>
            <person name="Bochicchio J."/>
            <person name="Chapman S.B."/>
            <person name="Chen Z."/>
            <person name="Freedman E."/>
            <person name="Gellesch M."/>
            <person name="Goldberg J."/>
            <person name="Griggs A."/>
            <person name="Gujja S."/>
            <person name="Heilman E."/>
            <person name="Heiman D."/>
            <person name="Howarth C."/>
            <person name="Mehta T."/>
            <person name="Neiman D."/>
            <person name="Pearson M."/>
            <person name="Roberts A."/>
            <person name="Saif S."/>
            <person name="Shea T."/>
            <person name="Shenoy N."/>
            <person name="Sisk P."/>
            <person name="Stolte C."/>
            <person name="Sykes S."/>
            <person name="White J."/>
            <person name="Yandava C."/>
            <person name="Izard J."/>
            <person name="Blanton J.M."/>
            <person name="Baranova O.V."/>
            <person name="Tanner A.C."/>
            <person name="Dewhirst F.E."/>
            <person name="Haas B."/>
            <person name="Nusbaum C."/>
            <person name="Birren B."/>
        </authorList>
    </citation>
    <scope>NUCLEOTIDE SEQUENCE [LARGE SCALE GENOMIC DNA]</scope>
    <source>
        <strain evidence="4">ATCC 35896 / D40 B5</strain>
    </source>
</reference>
<dbReference type="SMART" id="SM00363">
    <property type="entry name" value="S4"/>
    <property type="match status" value="1"/>
</dbReference>
<evidence type="ECO:0000313" key="3">
    <source>
        <dbReference type="EMBL" id="EFE29143.1"/>
    </source>
</evidence>
<dbReference type="eggNOG" id="COG2302">
    <property type="taxonomic scope" value="Bacteria"/>
</dbReference>
<dbReference type="KEGG" id="faa:HMPREF0389_01065"/>
<protein>
    <submittedName>
        <fullName evidence="3">S4 domain protein</fullName>
    </submittedName>
</protein>
<dbReference type="Proteomes" id="UP000007468">
    <property type="component" value="Chromosome"/>
</dbReference>
<feature type="domain" description="RNA-binding S4" evidence="2">
    <location>
        <begin position="187"/>
        <end position="250"/>
    </location>
</feature>
<dbReference type="Gene3D" id="3.10.290.10">
    <property type="entry name" value="RNA-binding S4 domain"/>
    <property type="match status" value="1"/>
</dbReference>
<dbReference type="Pfam" id="PF17774">
    <property type="entry name" value="YlmH_RBD"/>
    <property type="match status" value="1"/>
</dbReference>
<dbReference type="InterPro" id="IPR036986">
    <property type="entry name" value="S4_RNA-bd_sf"/>
</dbReference>
<dbReference type="OrthoDB" id="9812787at2"/>
<evidence type="ECO:0000313" key="4">
    <source>
        <dbReference type="Proteomes" id="UP000007468"/>
    </source>
</evidence>
<evidence type="ECO:0000256" key="1">
    <source>
        <dbReference type="PROSITE-ProRule" id="PRU00182"/>
    </source>
</evidence>
<dbReference type="Gene3D" id="3.30.1370.160">
    <property type="match status" value="1"/>
</dbReference>
<name>D6GQU0_FILAD</name>
<dbReference type="STRING" id="546269.HMPREF0389_01065"/>